<gene>
    <name evidence="1" type="ORF">CEXT_493121</name>
</gene>
<dbReference type="Proteomes" id="UP001054945">
    <property type="component" value="Unassembled WGS sequence"/>
</dbReference>
<comment type="caution">
    <text evidence="1">The sequence shown here is derived from an EMBL/GenBank/DDBJ whole genome shotgun (WGS) entry which is preliminary data.</text>
</comment>
<evidence type="ECO:0008006" key="3">
    <source>
        <dbReference type="Google" id="ProtNLM"/>
    </source>
</evidence>
<keyword evidence="2" id="KW-1185">Reference proteome</keyword>
<dbReference type="EMBL" id="BPLR01008752">
    <property type="protein sequence ID" value="GIY26968.1"/>
    <property type="molecule type" value="Genomic_DNA"/>
</dbReference>
<evidence type="ECO:0000313" key="2">
    <source>
        <dbReference type="Proteomes" id="UP001054945"/>
    </source>
</evidence>
<protein>
    <recommendedName>
        <fullName evidence="3">Maturase K</fullName>
    </recommendedName>
</protein>
<dbReference type="AlphaFoldDB" id="A0AAV4RYJ9"/>
<proteinExistence type="predicted"/>
<sequence>MQESLPWPQQKRHLSATENHNDTLHIRHMRGLILSPVSSRLMEGFFEHEFVLSIIDKKRWSLLSFVRFQKLTFFGNPSYSKPINPNL</sequence>
<reference evidence="1 2" key="1">
    <citation type="submission" date="2021-06" db="EMBL/GenBank/DDBJ databases">
        <title>Caerostris extrusa draft genome.</title>
        <authorList>
            <person name="Kono N."/>
            <person name="Arakawa K."/>
        </authorList>
    </citation>
    <scope>NUCLEOTIDE SEQUENCE [LARGE SCALE GENOMIC DNA]</scope>
</reference>
<accession>A0AAV4RYJ9</accession>
<name>A0AAV4RYJ9_CAEEX</name>
<organism evidence="1 2">
    <name type="scientific">Caerostris extrusa</name>
    <name type="common">Bark spider</name>
    <name type="synonym">Caerostris bankana</name>
    <dbReference type="NCBI Taxonomy" id="172846"/>
    <lineage>
        <taxon>Eukaryota</taxon>
        <taxon>Metazoa</taxon>
        <taxon>Ecdysozoa</taxon>
        <taxon>Arthropoda</taxon>
        <taxon>Chelicerata</taxon>
        <taxon>Arachnida</taxon>
        <taxon>Araneae</taxon>
        <taxon>Araneomorphae</taxon>
        <taxon>Entelegynae</taxon>
        <taxon>Araneoidea</taxon>
        <taxon>Araneidae</taxon>
        <taxon>Caerostris</taxon>
    </lineage>
</organism>
<evidence type="ECO:0000313" key="1">
    <source>
        <dbReference type="EMBL" id="GIY26968.1"/>
    </source>
</evidence>